<keyword evidence="3" id="KW-0238">DNA-binding</keyword>
<keyword evidence="4" id="KW-0804">Transcription</keyword>
<evidence type="ECO:0000256" key="1">
    <source>
        <dbReference type="ARBA" id="ARBA00009437"/>
    </source>
</evidence>
<name>A0A161I032_9BURK</name>
<dbReference type="KEGG" id="buz:AYM40_34060"/>
<accession>A0A161I032</accession>
<evidence type="ECO:0000313" key="6">
    <source>
        <dbReference type="EMBL" id="ANB77137.1"/>
    </source>
</evidence>
<dbReference type="EMBL" id="CP014579">
    <property type="protein sequence ID" value="ANB77137.1"/>
    <property type="molecule type" value="Genomic_DNA"/>
</dbReference>
<dbReference type="PROSITE" id="PS50931">
    <property type="entry name" value="HTH_LYSR"/>
    <property type="match status" value="1"/>
</dbReference>
<reference evidence="6 7" key="1">
    <citation type="journal article" date="2016" name="Gene">
        <title>PacBio SMRT assembly of a complex multi-replicon genome reveals chlorocatechol degradative operon in a region of genome plasticity.</title>
        <authorList>
            <person name="Ricker N."/>
            <person name="Shen S.Y."/>
            <person name="Goordial J."/>
            <person name="Jin S."/>
            <person name="Fulthorpe R.R."/>
        </authorList>
    </citation>
    <scope>NUCLEOTIDE SEQUENCE [LARGE SCALE GENOMIC DNA]</scope>
    <source>
        <strain evidence="6 7">OLGA172</strain>
    </source>
</reference>
<proteinExistence type="inferred from homology"/>
<dbReference type="PRINTS" id="PR00039">
    <property type="entry name" value="HTHLYSR"/>
</dbReference>
<evidence type="ECO:0000256" key="3">
    <source>
        <dbReference type="ARBA" id="ARBA00023125"/>
    </source>
</evidence>
<dbReference type="InterPro" id="IPR050950">
    <property type="entry name" value="HTH-type_LysR_regulators"/>
</dbReference>
<dbReference type="OrthoDB" id="9133980at2"/>
<dbReference type="AlphaFoldDB" id="A0A161I032"/>
<feature type="domain" description="HTH lysR-type" evidence="5">
    <location>
        <begin position="1"/>
        <end position="58"/>
    </location>
</feature>
<dbReference type="GO" id="GO:0003700">
    <property type="term" value="F:DNA-binding transcription factor activity"/>
    <property type="evidence" value="ECO:0007669"/>
    <property type="project" value="InterPro"/>
</dbReference>
<dbReference type="Gene3D" id="1.10.10.10">
    <property type="entry name" value="Winged helix-like DNA-binding domain superfamily/Winged helix DNA-binding domain"/>
    <property type="match status" value="1"/>
</dbReference>
<dbReference type="InterPro" id="IPR000847">
    <property type="entry name" value="LysR_HTH_N"/>
</dbReference>
<dbReference type="PANTHER" id="PTHR30419:SF8">
    <property type="entry name" value="NITROGEN ASSIMILATION TRANSCRIPTIONAL ACTIVATOR-RELATED"/>
    <property type="match status" value="1"/>
</dbReference>
<dbReference type="SUPFAM" id="SSF53850">
    <property type="entry name" value="Periplasmic binding protein-like II"/>
    <property type="match status" value="1"/>
</dbReference>
<evidence type="ECO:0000256" key="4">
    <source>
        <dbReference type="ARBA" id="ARBA00023163"/>
    </source>
</evidence>
<dbReference type="PANTHER" id="PTHR30419">
    <property type="entry name" value="HTH-TYPE TRANSCRIPTIONAL REGULATOR YBHD"/>
    <property type="match status" value="1"/>
</dbReference>
<dbReference type="STRING" id="1804984.AYM40_34060"/>
<keyword evidence="7" id="KW-1185">Reference proteome</keyword>
<organism evidence="6 7">
    <name type="scientific">Paraburkholderia phytofirmans OLGA172</name>
    <dbReference type="NCBI Taxonomy" id="1417228"/>
    <lineage>
        <taxon>Bacteria</taxon>
        <taxon>Pseudomonadati</taxon>
        <taxon>Pseudomonadota</taxon>
        <taxon>Betaproteobacteria</taxon>
        <taxon>Burkholderiales</taxon>
        <taxon>Burkholderiaceae</taxon>
        <taxon>Paraburkholderia</taxon>
    </lineage>
</organism>
<dbReference type="Gene3D" id="3.40.190.290">
    <property type="match status" value="1"/>
</dbReference>
<keyword evidence="2" id="KW-0805">Transcription regulation</keyword>
<dbReference type="InterPro" id="IPR036388">
    <property type="entry name" value="WH-like_DNA-bd_sf"/>
</dbReference>
<dbReference type="GO" id="GO:0003677">
    <property type="term" value="F:DNA binding"/>
    <property type="evidence" value="ECO:0007669"/>
    <property type="project" value="UniProtKB-KW"/>
</dbReference>
<evidence type="ECO:0000259" key="5">
    <source>
        <dbReference type="PROSITE" id="PS50931"/>
    </source>
</evidence>
<protein>
    <recommendedName>
        <fullName evidence="5">HTH lysR-type domain-containing protein</fullName>
    </recommendedName>
</protein>
<gene>
    <name evidence="6" type="ORF">AYM40_34060</name>
</gene>
<sequence length="297" mass="32184">MIDGDLAYFLTIASTGTLARAAEQLGISQPAVTKAIQRLERKVGVTLVERTARGSVLTEAGKIFHTRVLGVSMQLDSALQEARDIGGGHAGLLRIGATPATTSFALRSLFPTLLVERPAARVNVTTAFSDALLDAIDRREVELAVCPLPDTLDASMVKEVLYDDHYSLMVSTGHPLAERESVTLEDLVDCAWAASSRQEFARVQIEQAFAKHGYPRMRVVAEANSLAALFLIVSTTQLVSLINARSFDPGPLPFDIAVRPIQLDGLLRKVGLIRRAGYLSPIAQRAQEILRSAAREL</sequence>
<evidence type="ECO:0000256" key="2">
    <source>
        <dbReference type="ARBA" id="ARBA00023015"/>
    </source>
</evidence>
<dbReference type="SUPFAM" id="SSF46785">
    <property type="entry name" value="Winged helix' DNA-binding domain"/>
    <property type="match status" value="1"/>
</dbReference>
<dbReference type="Pfam" id="PF03466">
    <property type="entry name" value="LysR_substrate"/>
    <property type="match status" value="1"/>
</dbReference>
<evidence type="ECO:0000313" key="7">
    <source>
        <dbReference type="Proteomes" id="UP000076852"/>
    </source>
</evidence>
<dbReference type="Pfam" id="PF00126">
    <property type="entry name" value="HTH_1"/>
    <property type="match status" value="1"/>
</dbReference>
<dbReference type="FunFam" id="1.10.10.10:FF:000001">
    <property type="entry name" value="LysR family transcriptional regulator"/>
    <property type="match status" value="1"/>
</dbReference>
<dbReference type="InterPro" id="IPR005119">
    <property type="entry name" value="LysR_subst-bd"/>
</dbReference>
<dbReference type="Proteomes" id="UP000076852">
    <property type="component" value="Chromosome 2"/>
</dbReference>
<dbReference type="InterPro" id="IPR036390">
    <property type="entry name" value="WH_DNA-bd_sf"/>
</dbReference>
<dbReference type="GO" id="GO:0005829">
    <property type="term" value="C:cytosol"/>
    <property type="evidence" value="ECO:0007669"/>
    <property type="project" value="TreeGrafter"/>
</dbReference>
<dbReference type="RefSeq" id="WP_063500335.1">
    <property type="nucleotide sequence ID" value="NZ_CP014579.1"/>
</dbReference>
<comment type="similarity">
    <text evidence="1">Belongs to the LysR transcriptional regulatory family.</text>
</comment>